<feature type="transmembrane region" description="Helical" evidence="1">
    <location>
        <begin position="15"/>
        <end position="35"/>
    </location>
</feature>
<evidence type="ECO:0000256" key="1">
    <source>
        <dbReference type="SAM" id="Phobius"/>
    </source>
</evidence>
<keyword evidence="1" id="KW-0812">Transmembrane</keyword>
<keyword evidence="1" id="KW-0472">Membrane</keyword>
<accession>A0A0E9S8W6</accession>
<sequence length="42" mass="4820">MLLNMLFQKNTARELVTLSLRIIFLIHWLVALTLIKGHSASI</sequence>
<evidence type="ECO:0000313" key="2">
    <source>
        <dbReference type="EMBL" id="JAH37125.1"/>
    </source>
</evidence>
<protein>
    <submittedName>
        <fullName evidence="2">Uncharacterized protein</fullName>
    </submittedName>
</protein>
<dbReference type="EMBL" id="GBXM01071452">
    <property type="protein sequence ID" value="JAH37125.1"/>
    <property type="molecule type" value="Transcribed_RNA"/>
</dbReference>
<organism evidence="2">
    <name type="scientific">Anguilla anguilla</name>
    <name type="common">European freshwater eel</name>
    <name type="synonym">Muraena anguilla</name>
    <dbReference type="NCBI Taxonomy" id="7936"/>
    <lineage>
        <taxon>Eukaryota</taxon>
        <taxon>Metazoa</taxon>
        <taxon>Chordata</taxon>
        <taxon>Craniata</taxon>
        <taxon>Vertebrata</taxon>
        <taxon>Euteleostomi</taxon>
        <taxon>Actinopterygii</taxon>
        <taxon>Neopterygii</taxon>
        <taxon>Teleostei</taxon>
        <taxon>Anguilliformes</taxon>
        <taxon>Anguillidae</taxon>
        <taxon>Anguilla</taxon>
    </lineage>
</organism>
<reference evidence="2" key="1">
    <citation type="submission" date="2014-11" db="EMBL/GenBank/DDBJ databases">
        <authorList>
            <person name="Amaro Gonzalez C."/>
        </authorList>
    </citation>
    <scope>NUCLEOTIDE SEQUENCE</scope>
</reference>
<reference evidence="2" key="2">
    <citation type="journal article" date="2015" name="Fish Shellfish Immunol.">
        <title>Early steps in the European eel (Anguilla anguilla)-Vibrio vulnificus interaction in the gills: Role of the RtxA13 toxin.</title>
        <authorList>
            <person name="Callol A."/>
            <person name="Pajuelo D."/>
            <person name="Ebbesson L."/>
            <person name="Teles M."/>
            <person name="MacKenzie S."/>
            <person name="Amaro C."/>
        </authorList>
    </citation>
    <scope>NUCLEOTIDE SEQUENCE</scope>
</reference>
<dbReference type="EMBL" id="GBXM01081107">
    <property type="protein sequence ID" value="JAH27470.1"/>
    <property type="molecule type" value="Transcribed_RNA"/>
</dbReference>
<keyword evidence="1" id="KW-1133">Transmembrane helix</keyword>
<proteinExistence type="predicted"/>
<name>A0A0E9S8W6_ANGAN</name>
<dbReference type="AlphaFoldDB" id="A0A0E9S8W6"/>